<evidence type="ECO:0000256" key="1">
    <source>
        <dbReference type="ARBA" id="ARBA00004141"/>
    </source>
</evidence>
<keyword evidence="2 6" id="KW-0812">Transmembrane</keyword>
<protein>
    <recommendedName>
        <fullName evidence="9">Protein SPEC3</fullName>
    </recommendedName>
</protein>
<reference evidence="7" key="1">
    <citation type="journal article" date="2023" name="Mol. Biol. Evol.">
        <title>Third-Generation Sequencing Reveals the Adaptive Role of the Epigenome in Three Deep-Sea Polychaetes.</title>
        <authorList>
            <person name="Perez M."/>
            <person name="Aroh O."/>
            <person name="Sun Y."/>
            <person name="Lan Y."/>
            <person name="Juniper S.K."/>
            <person name="Young C.R."/>
            <person name="Angers B."/>
            <person name="Qian P.Y."/>
        </authorList>
    </citation>
    <scope>NUCLEOTIDE SEQUENCE</scope>
    <source>
        <strain evidence="7">R07B-5</strain>
    </source>
</reference>
<evidence type="ECO:0000256" key="4">
    <source>
        <dbReference type="ARBA" id="ARBA00023136"/>
    </source>
</evidence>
<feature type="compositionally biased region" description="Basic and acidic residues" evidence="5">
    <location>
        <begin position="115"/>
        <end position="124"/>
    </location>
</feature>
<evidence type="ECO:0000256" key="6">
    <source>
        <dbReference type="SAM" id="Phobius"/>
    </source>
</evidence>
<dbReference type="EMBL" id="JAODUO010000818">
    <property type="protein sequence ID" value="KAK2174192.1"/>
    <property type="molecule type" value="Genomic_DNA"/>
</dbReference>
<name>A0AAD9KMQ7_RIDPI</name>
<feature type="compositionally biased region" description="Polar residues" evidence="5">
    <location>
        <begin position="36"/>
        <end position="67"/>
    </location>
</feature>
<keyword evidence="3 6" id="KW-1133">Transmembrane helix</keyword>
<dbReference type="GO" id="GO:0050954">
    <property type="term" value="P:sensory perception of mechanical stimulus"/>
    <property type="evidence" value="ECO:0007669"/>
    <property type="project" value="TreeGrafter"/>
</dbReference>
<dbReference type="Proteomes" id="UP001209878">
    <property type="component" value="Unassembled WGS sequence"/>
</dbReference>
<feature type="compositionally biased region" description="Basic and acidic residues" evidence="5">
    <location>
        <begin position="141"/>
        <end position="150"/>
    </location>
</feature>
<sequence length="283" mass="30358">MAEKKDRVKPTQGKSASVRGKPPAKPGAPTKSGGPESQTTARANGADNQNGKNDVGSTGKQNWTKLMTSREHLIQPGHGEGEAGVGGGVGGLEVPSHGEDRRRSSVASQMSWTSQHRDSTRSGDSRVSQVDLANLQNAAAHDGDDKKDKSQATGSTDSYTRSAIPYMPLSVAVICFLLNMFLPGIGTMVSGLSILCCGKSRLSSKEGTPMTALYVNIMVGVAQLFTVTFMLVGWFWSFTWGIYMVILALEDRKERKARKEKQIQAKALTALSGTVRPWTLKTS</sequence>
<dbReference type="PANTHER" id="PTHR21676:SF6">
    <property type="entry name" value="PROTEIN STUM"/>
    <property type="match status" value="1"/>
</dbReference>
<dbReference type="GO" id="GO:0071683">
    <property type="term" value="C:sensory dendrite"/>
    <property type="evidence" value="ECO:0007669"/>
    <property type="project" value="TreeGrafter"/>
</dbReference>
<dbReference type="GO" id="GO:0016020">
    <property type="term" value="C:membrane"/>
    <property type="evidence" value="ECO:0007669"/>
    <property type="project" value="UniProtKB-SubCell"/>
</dbReference>
<dbReference type="GO" id="GO:0019230">
    <property type="term" value="P:proprioception"/>
    <property type="evidence" value="ECO:0007669"/>
    <property type="project" value="TreeGrafter"/>
</dbReference>
<evidence type="ECO:0000256" key="2">
    <source>
        <dbReference type="ARBA" id="ARBA00022692"/>
    </source>
</evidence>
<feature type="transmembrane region" description="Helical" evidence="6">
    <location>
        <begin position="231"/>
        <end position="249"/>
    </location>
</feature>
<comment type="subcellular location">
    <subcellularLocation>
        <location evidence="1">Membrane</location>
        <topology evidence="1">Multi-pass membrane protein</topology>
    </subcellularLocation>
</comment>
<feature type="compositionally biased region" description="Polar residues" evidence="5">
    <location>
        <begin position="105"/>
        <end position="114"/>
    </location>
</feature>
<feature type="region of interest" description="Disordered" evidence="5">
    <location>
        <begin position="1"/>
        <end position="157"/>
    </location>
</feature>
<evidence type="ECO:0000313" key="7">
    <source>
        <dbReference type="EMBL" id="KAK2174192.1"/>
    </source>
</evidence>
<evidence type="ECO:0008006" key="9">
    <source>
        <dbReference type="Google" id="ProtNLM"/>
    </source>
</evidence>
<keyword evidence="8" id="KW-1185">Reference proteome</keyword>
<gene>
    <name evidence="7" type="ORF">NP493_818g00019</name>
</gene>
<dbReference type="PANTHER" id="PTHR21676">
    <property type="entry name" value="PROTEIN STUM"/>
    <property type="match status" value="1"/>
</dbReference>
<proteinExistence type="predicted"/>
<evidence type="ECO:0000256" key="3">
    <source>
        <dbReference type="ARBA" id="ARBA00022989"/>
    </source>
</evidence>
<feature type="compositionally biased region" description="Gly residues" evidence="5">
    <location>
        <begin position="82"/>
        <end position="91"/>
    </location>
</feature>
<feature type="transmembrane region" description="Helical" evidence="6">
    <location>
        <begin position="166"/>
        <end position="195"/>
    </location>
</feature>
<evidence type="ECO:0000313" key="8">
    <source>
        <dbReference type="Proteomes" id="UP001209878"/>
    </source>
</evidence>
<accession>A0AAD9KMQ7</accession>
<dbReference type="AlphaFoldDB" id="A0AAD9KMQ7"/>
<evidence type="ECO:0000256" key="5">
    <source>
        <dbReference type="SAM" id="MobiDB-lite"/>
    </source>
</evidence>
<dbReference type="Pfam" id="PF15795">
    <property type="entry name" value="Spec3"/>
    <property type="match status" value="1"/>
</dbReference>
<comment type="caution">
    <text evidence="7">The sequence shown here is derived from an EMBL/GenBank/DDBJ whole genome shotgun (WGS) entry which is preliminary data.</text>
</comment>
<organism evidence="7 8">
    <name type="scientific">Ridgeia piscesae</name>
    <name type="common">Tubeworm</name>
    <dbReference type="NCBI Taxonomy" id="27915"/>
    <lineage>
        <taxon>Eukaryota</taxon>
        <taxon>Metazoa</taxon>
        <taxon>Spiralia</taxon>
        <taxon>Lophotrochozoa</taxon>
        <taxon>Annelida</taxon>
        <taxon>Polychaeta</taxon>
        <taxon>Sedentaria</taxon>
        <taxon>Canalipalpata</taxon>
        <taxon>Sabellida</taxon>
        <taxon>Siboglinidae</taxon>
        <taxon>Ridgeia</taxon>
    </lineage>
</organism>
<keyword evidence="4 6" id="KW-0472">Membrane</keyword>
<dbReference type="GO" id="GO:0042330">
    <property type="term" value="P:taxis"/>
    <property type="evidence" value="ECO:0007669"/>
    <property type="project" value="TreeGrafter"/>
</dbReference>
<dbReference type="InterPro" id="IPR026673">
    <property type="entry name" value="SPEC3/Stum"/>
</dbReference>